<evidence type="ECO:0000313" key="4">
    <source>
        <dbReference type="EMBL" id="PHJ19454.1"/>
    </source>
</evidence>
<keyword evidence="2" id="KW-1133">Transmembrane helix</keyword>
<feature type="chain" id="PRO_5012044622" description="Transmembrane protein" evidence="3">
    <location>
        <begin position="23"/>
        <end position="239"/>
    </location>
</feature>
<gene>
    <name evidence="4" type="ORF">CSUI_006716</name>
</gene>
<organism evidence="4 5">
    <name type="scientific">Cystoisospora suis</name>
    <dbReference type="NCBI Taxonomy" id="483139"/>
    <lineage>
        <taxon>Eukaryota</taxon>
        <taxon>Sar</taxon>
        <taxon>Alveolata</taxon>
        <taxon>Apicomplexa</taxon>
        <taxon>Conoidasida</taxon>
        <taxon>Coccidia</taxon>
        <taxon>Eucoccidiorida</taxon>
        <taxon>Eimeriorina</taxon>
        <taxon>Sarcocystidae</taxon>
        <taxon>Cystoisospora</taxon>
    </lineage>
</organism>
<evidence type="ECO:0000256" key="1">
    <source>
        <dbReference type="SAM" id="MobiDB-lite"/>
    </source>
</evidence>
<dbReference type="Proteomes" id="UP000221165">
    <property type="component" value="Unassembled WGS sequence"/>
</dbReference>
<evidence type="ECO:0000313" key="5">
    <source>
        <dbReference type="Proteomes" id="UP000221165"/>
    </source>
</evidence>
<proteinExistence type="predicted"/>
<evidence type="ECO:0000256" key="2">
    <source>
        <dbReference type="SAM" id="Phobius"/>
    </source>
</evidence>
<dbReference type="RefSeq" id="XP_067921154.1">
    <property type="nucleotide sequence ID" value="XM_068066869.1"/>
</dbReference>
<feature type="compositionally biased region" description="Basic and acidic residues" evidence="1">
    <location>
        <begin position="161"/>
        <end position="179"/>
    </location>
</feature>
<feature type="compositionally biased region" description="Acidic residues" evidence="1">
    <location>
        <begin position="180"/>
        <end position="189"/>
    </location>
</feature>
<feature type="compositionally biased region" description="Polar residues" evidence="1">
    <location>
        <begin position="118"/>
        <end position="146"/>
    </location>
</feature>
<protein>
    <recommendedName>
        <fullName evidence="6">Transmembrane protein</fullName>
    </recommendedName>
</protein>
<keyword evidence="2" id="KW-0812">Transmembrane</keyword>
<dbReference type="EMBL" id="MIGC01003435">
    <property type="protein sequence ID" value="PHJ19454.1"/>
    <property type="molecule type" value="Genomic_DNA"/>
</dbReference>
<dbReference type="VEuPathDB" id="ToxoDB:CSUI_006716"/>
<dbReference type="AlphaFoldDB" id="A0A2C6KT49"/>
<keyword evidence="2" id="KW-0472">Membrane</keyword>
<feature type="transmembrane region" description="Helical" evidence="2">
    <location>
        <begin position="205"/>
        <end position="228"/>
    </location>
</feature>
<keyword evidence="5" id="KW-1185">Reference proteome</keyword>
<comment type="caution">
    <text evidence="4">The sequence shown here is derived from an EMBL/GenBank/DDBJ whole genome shotgun (WGS) entry which is preliminary data.</text>
</comment>
<keyword evidence="3" id="KW-0732">Signal</keyword>
<name>A0A2C6KT49_9APIC</name>
<accession>A0A2C6KT49</accession>
<feature type="region of interest" description="Disordered" evidence="1">
    <location>
        <begin position="108"/>
        <end position="201"/>
    </location>
</feature>
<feature type="signal peptide" evidence="3">
    <location>
        <begin position="1"/>
        <end position="22"/>
    </location>
</feature>
<sequence length="239" mass="24905">MKRAAIAFFAGLGLAVAPGALASDTTSTTTVAPAIHNAEVDKLLQKIGENTSPQDMEDAQKALQDLDLASLAEVMTPIFEKAAGENVFAVVPVLHFAALATLARGGGLPDSSDEEFFTGQQRPASGTSSAHDGQSVQTGHADNASSVELRPSVAQENLPPEAKKLENTSEKGKAGADVRADEEDAEDEGPGPRHSLGNRQKARRYAVRNAVIVGLAILAVVGIGYAGFKVAPRRDDPVN</sequence>
<reference evidence="4 5" key="1">
    <citation type="journal article" date="2017" name="Int. J. Parasitol.">
        <title>The genome of the protozoan parasite Cystoisospora suis and a reverse vaccinology approach to identify vaccine candidates.</title>
        <authorList>
            <person name="Palmieri N."/>
            <person name="Shrestha A."/>
            <person name="Ruttkowski B."/>
            <person name="Beck T."/>
            <person name="Vogl C."/>
            <person name="Tomley F."/>
            <person name="Blake D.P."/>
            <person name="Joachim A."/>
        </authorList>
    </citation>
    <scope>NUCLEOTIDE SEQUENCE [LARGE SCALE GENOMIC DNA]</scope>
    <source>
        <strain evidence="4 5">Wien I</strain>
    </source>
</reference>
<evidence type="ECO:0008006" key="6">
    <source>
        <dbReference type="Google" id="ProtNLM"/>
    </source>
</evidence>
<evidence type="ECO:0000256" key="3">
    <source>
        <dbReference type="SAM" id="SignalP"/>
    </source>
</evidence>
<dbReference type="GeneID" id="94430080"/>